<dbReference type="InterPro" id="IPR011330">
    <property type="entry name" value="Glyco_hydro/deAcase_b/a-brl"/>
</dbReference>
<evidence type="ECO:0000313" key="4">
    <source>
        <dbReference type="EMBL" id="SVC99104.1"/>
    </source>
</evidence>
<reference evidence="4" key="1">
    <citation type="submission" date="2018-05" db="EMBL/GenBank/DDBJ databases">
        <authorList>
            <person name="Lanie J.A."/>
            <person name="Ng W.-L."/>
            <person name="Kazmierczak K.M."/>
            <person name="Andrzejewski T.M."/>
            <person name="Davidsen T.M."/>
            <person name="Wayne K.J."/>
            <person name="Tettelin H."/>
            <person name="Glass J.I."/>
            <person name="Rusch D."/>
            <person name="Podicherti R."/>
            <person name="Tsui H.-C.T."/>
            <person name="Winkler M.E."/>
        </authorList>
    </citation>
    <scope>NUCLEOTIDE SEQUENCE</scope>
</reference>
<protein>
    <recommendedName>
        <fullName evidence="3">NodB homology domain-containing protein</fullName>
    </recommendedName>
</protein>
<evidence type="ECO:0000256" key="1">
    <source>
        <dbReference type="ARBA" id="ARBA00004613"/>
    </source>
</evidence>
<dbReference type="GO" id="GO:0005576">
    <property type="term" value="C:extracellular region"/>
    <property type="evidence" value="ECO:0007669"/>
    <property type="project" value="UniProtKB-SubCell"/>
</dbReference>
<dbReference type="InterPro" id="IPR051398">
    <property type="entry name" value="Polysacch_Deacetylase"/>
</dbReference>
<dbReference type="Gene3D" id="3.20.20.370">
    <property type="entry name" value="Glycoside hydrolase/deacetylase"/>
    <property type="match status" value="1"/>
</dbReference>
<proteinExistence type="predicted"/>
<comment type="subcellular location">
    <subcellularLocation>
        <location evidence="1">Secreted</location>
    </subcellularLocation>
</comment>
<dbReference type="SUPFAM" id="SSF88713">
    <property type="entry name" value="Glycoside hydrolase/deacetylase"/>
    <property type="match status" value="1"/>
</dbReference>
<sequence>MDIFIKQISIINENNYSYYNPKNFDIFFNNPDEKKKILITIDDAFSSFYENAWPYLKENKIPFILFVSTEPIGKYGYMNWDQVKEIEKEDFAFIGNHSHSHEYLVDYEFNDFKKDIDQSIEIFKKKLGYNPIFFSYPFGEYSLEQKNYIKQKFKYAFGQHSGVI</sequence>
<dbReference type="InterPro" id="IPR002509">
    <property type="entry name" value="NODB_dom"/>
</dbReference>
<evidence type="ECO:0000259" key="3">
    <source>
        <dbReference type="PROSITE" id="PS51677"/>
    </source>
</evidence>
<dbReference type="Pfam" id="PF01522">
    <property type="entry name" value="Polysacc_deac_1"/>
    <property type="match status" value="1"/>
</dbReference>
<dbReference type="PROSITE" id="PS51677">
    <property type="entry name" value="NODB"/>
    <property type="match status" value="1"/>
</dbReference>
<dbReference type="PANTHER" id="PTHR34216:SF3">
    <property type="entry name" value="POLY-BETA-1,6-N-ACETYL-D-GLUCOSAMINE N-DEACETYLASE"/>
    <property type="match status" value="1"/>
</dbReference>
<dbReference type="PANTHER" id="PTHR34216">
    <property type="match status" value="1"/>
</dbReference>
<dbReference type="GO" id="GO:0005975">
    <property type="term" value="P:carbohydrate metabolic process"/>
    <property type="evidence" value="ECO:0007669"/>
    <property type="project" value="InterPro"/>
</dbReference>
<organism evidence="4">
    <name type="scientific">marine metagenome</name>
    <dbReference type="NCBI Taxonomy" id="408172"/>
    <lineage>
        <taxon>unclassified sequences</taxon>
        <taxon>metagenomes</taxon>
        <taxon>ecological metagenomes</taxon>
    </lineage>
</organism>
<accession>A0A382RN23</accession>
<keyword evidence="2" id="KW-0732">Signal</keyword>
<gene>
    <name evidence="4" type="ORF">METZ01_LOCUS351958</name>
</gene>
<feature type="domain" description="NodB homology" evidence="3">
    <location>
        <begin position="35"/>
        <end position="164"/>
    </location>
</feature>
<dbReference type="GO" id="GO:0016810">
    <property type="term" value="F:hydrolase activity, acting on carbon-nitrogen (but not peptide) bonds"/>
    <property type="evidence" value="ECO:0007669"/>
    <property type="project" value="InterPro"/>
</dbReference>
<feature type="non-terminal residue" evidence="4">
    <location>
        <position position="164"/>
    </location>
</feature>
<evidence type="ECO:0000256" key="2">
    <source>
        <dbReference type="ARBA" id="ARBA00022729"/>
    </source>
</evidence>
<name>A0A382RN23_9ZZZZ</name>
<dbReference type="EMBL" id="UINC01122962">
    <property type="protein sequence ID" value="SVC99104.1"/>
    <property type="molecule type" value="Genomic_DNA"/>
</dbReference>
<dbReference type="AlphaFoldDB" id="A0A382RN23"/>